<dbReference type="Proteomes" id="UP001500936">
    <property type="component" value="Unassembled WGS sequence"/>
</dbReference>
<dbReference type="InterPro" id="IPR052226">
    <property type="entry name" value="UPF0332_toxin"/>
</dbReference>
<protein>
    <submittedName>
        <fullName evidence="3">HEPN domain-containing protein</fullName>
    </submittedName>
</protein>
<evidence type="ECO:0000313" key="4">
    <source>
        <dbReference type="Proteomes" id="UP001500936"/>
    </source>
</evidence>
<sequence length="129" mass="14512">MNPTVISFMRKAYECLDEARILRDNDKPAGTCTRAYYAYSDAVRALLATKGIHTKFHSGAHNLFGLHFVKSGLFHASDGKALVELFEMRQDSDYEADEIATNDDADRALDLATEFLLQAEAYLRQNNFA</sequence>
<feature type="domain" description="HEPN" evidence="2">
    <location>
        <begin position="8"/>
        <end position="116"/>
    </location>
</feature>
<dbReference type="Pfam" id="PF05168">
    <property type="entry name" value="HEPN"/>
    <property type="match status" value="1"/>
</dbReference>
<evidence type="ECO:0000259" key="2">
    <source>
        <dbReference type="Pfam" id="PF05168"/>
    </source>
</evidence>
<proteinExistence type="inferred from homology"/>
<evidence type="ECO:0000256" key="1">
    <source>
        <dbReference type="ARBA" id="ARBA00038248"/>
    </source>
</evidence>
<accession>A0ABP8K6X6</accession>
<dbReference type="EMBL" id="BAABHB010000002">
    <property type="protein sequence ID" value="GAA4401206.1"/>
    <property type="molecule type" value="Genomic_DNA"/>
</dbReference>
<dbReference type="PANTHER" id="PTHR36565">
    <property type="entry name" value="UPF0332 PROTEIN TM_1000"/>
    <property type="match status" value="1"/>
</dbReference>
<evidence type="ECO:0000313" key="3">
    <source>
        <dbReference type="EMBL" id="GAA4401206.1"/>
    </source>
</evidence>
<keyword evidence="4" id="KW-1185">Reference proteome</keyword>
<reference evidence="4" key="1">
    <citation type="journal article" date="2019" name="Int. J. Syst. Evol. Microbiol.">
        <title>The Global Catalogue of Microorganisms (GCM) 10K type strain sequencing project: providing services to taxonomists for standard genome sequencing and annotation.</title>
        <authorList>
            <consortium name="The Broad Institute Genomics Platform"/>
            <consortium name="The Broad Institute Genome Sequencing Center for Infectious Disease"/>
            <person name="Wu L."/>
            <person name="Ma J."/>
        </authorList>
    </citation>
    <scope>NUCLEOTIDE SEQUENCE [LARGE SCALE GENOMIC DNA]</scope>
    <source>
        <strain evidence="4">JCM 17925</strain>
    </source>
</reference>
<dbReference type="PANTHER" id="PTHR36565:SF1">
    <property type="entry name" value="UPF0332 PROTEIN TM_1000"/>
    <property type="match status" value="1"/>
</dbReference>
<dbReference type="InterPro" id="IPR007842">
    <property type="entry name" value="HEPN_dom"/>
</dbReference>
<dbReference type="RefSeq" id="WP_345265563.1">
    <property type="nucleotide sequence ID" value="NZ_BAABHB010000002.1"/>
</dbReference>
<comment type="caution">
    <text evidence="3">The sequence shown here is derived from an EMBL/GenBank/DDBJ whole genome shotgun (WGS) entry which is preliminary data.</text>
</comment>
<dbReference type="Gene3D" id="1.20.120.330">
    <property type="entry name" value="Nucleotidyltransferases domain 2"/>
    <property type="match status" value="1"/>
</dbReference>
<gene>
    <name evidence="3" type="ORF">GCM10023187_15120</name>
</gene>
<comment type="similarity">
    <text evidence="1">Belongs to the UPF0332 family.</text>
</comment>
<organism evidence="3 4">
    <name type="scientific">Nibrella viscosa</name>
    <dbReference type="NCBI Taxonomy" id="1084524"/>
    <lineage>
        <taxon>Bacteria</taxon>
        <taxon>Pseudomonadati</taxon>
        <taxon>Bacteroidota</taxon>
        <taxon>Cytophagia</taxon>
        <taxon>Cytophagales</taxon>
        <taxon>Spirosomataceae</taxon>
        <taxon>Nibrella</taxon>
    </lineage>
</organism>
<name>A0ABP8K6X6_9BACT</name>